<dbReference type="GO" id="GO:0006355">
    <property type="term" value="P:regulation of DNA-templated transcription"/>
    <property type="evidence" value="ECO:0007669"/>
    <property type="project" value="InterPro"/>
</dbReference>
<evidence type="ECO:0000256" key="5">
    <source>
        <dbReference type="ARBA" id="ARBA00022553"/>
    </source>
</evidence>
<dbReference type="Gene3D" id="3.90.190.10">
    <property type="entry name" value="Protein tyrosine phosphatase superfamily"/>
    <property type="match status" value="1"/>
</dbReference>
<comment type="subcellular location">
    <subcellularLocation>
        <location evidence="2">Cytoplasm</location>
    </subcellularLocation>
    <subcellularLocation>
        <location evidence="1">Nucleus</location>
    </subcellularLocation>
</comment>
<dbReference type="PANTHER" id="PTHR31169:SF15">
    <property type="entry name" value="EXPRESSED PROTEIN"/>
    <property type="match status" value="1"/>
</dbReference>
<keyword evidence="3" id="KW-0963">Cytoplasm</keyword>
<keyword evidence="8" id="KW-0804">Transcription</keyword>
<evidence type="ECO:0000256" key="3">
    <source>
        <dbReference type="ARBA" id="ARBA00022490"/>
    </source>
</evidence>
<dbReference type="EMBL" id="JAJJMB010007130">
    <property type="protein sequence ID" value="KAI3931767.1"/>
    <property type="molecule type" value="Genomic_DNA"/>
</dbReference>
<keyword evidence="9" id="KW-0539">Nucleus</keyword>
<sequence>MGILIQEIEEVRANKKWMCPRCIENKGIRPYWICNSSLCLKKRKMAPTGIAIFEAREMFRTRSPAIVIAYLMKCKGWRLAQSYQRVKERRPFVEISSDFVIYVFLTSR</sequence>
<keyword evidence="5" id="KW-0597">Phosphoprotein</keyword>
<evidence type="ECO:0000256" key="9">
    <source>
        <dbReference type="ARBA" id="ARBA00023242"/>
    </source>
</evidence>
<organism evidence="11 12">
    <name type="scientific">Papaver atlanticum</name>
    <dbReference type="NCBI Taxonomy" id="357466"/>
    <lineage>
        <taxon>Eukaryota</taxon>
        <taxon>Viridiplantae</taxon>
        <taxon>Streptophyta</taxon>
        <taxon>Embryophyta</taxon>
        <taxon>Tracheophyta</taxon>
        <taxon>Spermatophyta</taxon>
        <taxon>Magnoliopsida</taxon>
        <taxon>Ranunculales</taxon>
        <taxon>Papaveraceae</taxon>
        <taxon>Papaveroideae</taxon>
        <taxon>Papaver</taxon>
    </lineage>
</organism>
<dbReference type="SUPFAM" id="SSF52799">
    <property type="entry name" value="(Phosphotyrosine protein) phosphatases II"/>
    <property type="match status" value="1"/>
</dbReference>
<evidence type="ECO:0000256" key="8">
    <source>
        <dbReference type="ARBA" id="ARBA00023163"/>
    </source>
</evidence>
<dbReference type="AlphaFoldDB" id="A0AAD4SZ98"/>
<gene>
    <name evidence="11" type="ORF">MKW98_012177</name>
</gene>
<evidence type="ECO:0000313" key="11">
    <source>
        <dbReference type="EMBL" id="KAI3931767.1"/>
    </source>
</evidence>
<keyword evidence="12" id="KW-1185">Reference proteome</keyword>
<name>A0AAD4SZ98_9MAGN</name>
<dbReference type="InterPro" id="IPR029021">
    <property type="entry name" value="Prot-tyrosine_phosphatase-like"/>
</dbReference>
<evidence type="ECO:0000256" key="6">
    <source>
        <dbReference type="ARBA" id="ARBA00022843"/>
    </source>
</evidence>
<dbReference type="PANTHER" id="PTHR31169">
    <property type="entry name" value="OS05G0300700 PROTEIN"/>
    <property type="match status" value="1"/>
</dbReference>
<evidence type="ECO:0000256" key="7">
    <source>
        <dbReference type="ARBA" id="ARBA00023015"/>
    </source>
</evidence>
<dbReference type="GO" id="GO:0005737">
    <property type="term" value="C:cytoplasm"/>
    <property type="evidence" value="ECO:0007669"/>
    <property type="project" value="UniProtKB-SubCell"/>
</dbReference>
<dbReference type="InterPro" id="IPR018866">
    <property type="entry name" value="Znf-4CXXC_R1"/>
</dbReference>
<keyword evidence="6" id="KW-0832">Ubl conjugation</keyword>
<keyword evidence="7" id="KW-0805">Transcription regulation</keyword>
<evidence type="ECO:0000259" key="10">
    <source>
        <dbReference type="Pfam" id="PF10497"/>
    </source>
</evidence>
<dbReference type="GO" id="GO:0005634">
    <property type="term" value="C:nucleus"/>
    <property type="evidence" value="ECO:0007669"/>
    <property type="project" value="UniProtKB-SubCell"/>
</dbReference>
<evidence type="ECO:0000256" key="1">
    <source>
        <dbReference type="ARBA" id="ARBA00004123"/>
    </source>
</evidence>
<feature type="domain" description="Zinc-finger" evidence="10">
    <location>
        <begin position="6"/>
        <end position="57"/>
    </location>
</feature>
<keyword evidence="4" id="KW-1017">Isopeptide bond</keyword>
<comment type="caution">
    <text evidence="11">The sequence shown here is derived from an EMBL/GenBank/DDBJ whole genome shotgun (WGS) entry which is preliminary data.</text>
</comment>
<dbReference type="Proteomes" id="UP001202328">
    <property type="component" value="Unassembled WGS sequence"/>
</dbReference>
<reference evidence="11" key="1">
    <citation type="submission" date="2022-04" db="EMBL/GenBank/DDBJ databases">
        <title>A functionally conserved STORR gene fusion in Papaver species that diverged 16.8 million years ago.</title>
        <authorList>
            <person name="Catania T."/>
        </authorList>
    </citation>
    <scope>NUCLEOTIDE SEQUENCE</scope>
    <source>
        <strain evidence="11">S-188037</strain>
    </source>
</reference>
<protein>
    <recommendedName>
        <fullName evidence="10">Zinc-finger domain-containing protein</fullName>
    </recommendedName>
</protein>
<evidence type="ECO:0000313" key="12">
    <source>
        <dbReference type="Proteomes" id="UP001202328"/>
    </source>
</evidence>
<evidence type="ECO:0000256" key="4">
    <source>
        <dbReference type="ARBA" id="ARBA00022499"/>
    </source>
</evidence>
<accession>A0AAD4SZ98</accession>
<evidence type="ECO:0000256" key="2">
    <source>
        <dbReference type="ARBA" id="ARBA00004496"/>
    </source>
</evidence>
<dbReference type="Pfam" id="PF10497">
    <property type="entry name" value="zf-4CXXC_R1"/>
    <property type="match status" value="1"/>
</dbReference>
<dbReference type="InterPro" id="IPR040221">
    <property type="entry name" value="CDCA7/CDA7L"/>
</dbReference>
<proteinExistence type="predicted"/>